<protein>
    <submittedName>
        <fullName evidence="1">Uncharacterized protein</fullName>
    </submittedName>
</protein>
<organism evidence="1 2">
    <name type="scientific">Rhynocoris fuscipes</name>
    <dbReference type="NCBI Taxonomy" id="488301"/>
    <lineage>
        <taxon>Eukaryota</taxon>
        <taxon>Metazoa</taxon>
        <taxon>Ecdysozoa</taxon>
        <taxon>Arthropoda</taxon>
        <taxon>Hexapoda</taxon>
        <taxon>Insecta</taxon>
        <taxon>Pterygota</taxon>
        <taxon>Neoptera</taxon>
        <taxon>Paraneoptera</taxon>
        <taxon>Hemiptera</taxon>
        <taxon>Heteroptera</taxon>
        <taxon>Panheteroptera</taxon>
        <taxon>Cimicomorpha</taxon>
        <taxon>Reduviidae</taxon>
        <taxon>Harpactorinae</taxon>
        <taxon>Harpactorini</taxon>
        <taxon>Rhynocoris</taxon>
    </lineage>
</organism>
<name>A0AAW1D0B3_9HEMI</name>
<accession>A0AAW1D0B3</accession>
<dbReference type="Proteomes" id="UP001461498">
    <property type="component" value="Unassembled WGS sequence"/>
</dbReference>
<evidence type="ECO:0000313" key="2">
    <source>
        <dbReference type="Proteomes" id="UP001461498"/>
    </source>
</evidence>
<keyword evidence="2" id="KW-1185">Reference proteome</keyword>
<reference evidence="1 2" key="1">
    <citation type="submission" date="2022-12" db="EMBL/GenBank/DDBJ databases">
        <title>Chromosome-level genome assembly of true bugs.</title>
        <authorList>
            <person name="Ma L."/>
            <person name="Li H."/>
        </authorList>
    </citation>
    <scope>NUCLEOTIDE SEQUENCE [LARGE SCALE GENOMIC DNA]</scope>
    <source>
        <strain evidence="1">Lab_2022b</strain>
    </source>
</reference>
<dbReference type="EMBL" id="JAPXFL010000009">
    <property type="protein sequence ID" value="KAK9501999.1"/>
    <property type="molecule type" value="Genomic_DNA"/>
</dbReference>
<dbReference type="AlphaFoldDB" id="A0AAW1D0B3"/>
<gene>
    <name evidence="1" type="ORF">O3M35_012613</name>
</gene>
<evidence type="ECO:0000313" key="1">
    <source>
        <dbReference type="EMBL" id="KAK9501999.1"/>
    </source>
</evidence>
<comment type="caution">
    <text evidence="1">The sequence shown here is derived from an EMBL/GenBank/DDBJ whole genome shotgun (WGS) entry which is preliminary data.</text>
</comment>
<proteinExistence type="predicted"/>
<sequence>MLLHRAYDVRTMCCYDRTSYLLLQVTSLFSRSVLCCLEGSPFNDQCNAKQFWFITSLQNKIRLQYSWDYWF</sequence>